<evidence type="ECO:0000256" key="4">
    <source>
        <dbReference type="ARBA" id="ARBA00022801"/>
    </source>
</evidence>
<dbReference type="InterPro" id="IPR000671">
    <property type="entry name" value="Peptidase_A31"/>
</dbReference>
<dbReference type="GO" id="GO:0004190">
    <property type="term" value="F:aspartic-type endopeptidase activity"/>
    <property type="evidence" value="ECO:0007669"/>
    <property type="project" value="UniProtKB-KW"/>
</dbReference>
<dbReference type="PANTHER" id="PTHR30302:SF1">
    <property type="entry name" value="HYDROGENASE 2 MATURATION PROTEASE"/>
    <property type="match status" value="1"/>
</dbReference>
<evidence type="ECO:0000256" key="3">
    <source>
        <dbReference type="ARBA" id="ARBA00022750"/>
    </source>
</evidence>
<evidence type="ECO:0000313" key="6">
    <source>
        <dbReference type="Proteomes" id="UP000290172"/>
    </source>
</evidence>
<comment type="similarity">
    <text evidence="1">Belongs to the peptidase A31 family.</text>
</comment>
<dbReference type="Proteomes" id="UP000290172">
    <property type="component" value="Unassembled WGS sequence"/>
</dbReference>
<dbReference type="EMBL" id="PDKJ01000006">
    <property type="protein sequence ID" value="RXJ68179.1"/>
    <property type="molecule type" value="Genomic_DNA"/>
</dbReference>
<sequence length="194" mass="21792">MGQSRRKMNILILGIGNILFQDEGIGAHFIHYLDEKYEFISDKHTISIVDGGTLAQRLIPLIIEYDKVYVIDCIDALDSKAGDVYFFDYLKAPAEIDWQGSAHEVEMLQTLNMIKMNGDLPDTQVVGVIPKRVADDTTFDLSSEIVNATATMEKVMVESLENLGIELRVRQSNLTIEDIAKISFKRDIVNGPKI</sequence>
<dbReference type="PRINTS" id="PR00446">
    <property type="entry name" value="HYDRGNUPTAKE"/>
</dbReference>
<dbReference type="SUPFAM" id="SSF53163">
    <property type="entry name" value="HybD-like"/>
    <property type="match status" value="1"/>
</dbReference>
<dbReference type="FunFam" id="3.40.50.1450:FF:000005">
    <property type="entry name" value="Hydrogenase maturation protease HycI"/>
    <property type="match status" value="1"/>
</dbReference>
<dbReference type="CDD" id="cd06062">
    <property type="entry name" value="H2MP_MemB-H2up"/>
    <property type="match status" value="1"/>
</dbReference>
<dbReference type="AlphaFoldDB" id="A0A4Q0YGL8"/>
<organism evidence="5 6">
    <name type="scientific">Halarcobacter ebronensis</name>
    <dbReference type="NCBI Taxonomy" id="1462615"/>
    <lineage>
        <taxon>Bacteria</taxon>
        <taxon>Pseudomonadati</taxon>
        <taxon>Campylobacterota</taxon>
        <taxon>Epsilonproteobacteria</taxon>
        <taxon>Campylobacterales</taxon>
        <taxon>Arcobacteraceae</taxon>
        <taxon>Halarcobacter</taxon>
    </lineage>
</organism>
<evidence type="ECO:0000313" key="5">
    <source>
        <dbReference type="EMBL" id="RXJ68179.1"/>
    </source>
</evidence>
<dbReference type="NCBIfam" id="TIGR00072">
    <property type="entry name" value="hydrog_prot"/>
    <property type="match status" value="1"/>
</dbReference>
<accession>A0A4Q0YGL8</accession>
<name>A0A4Q0YGL8_9BACT</name>
<dbReference type="Gene3D" id="3.40.50.1450">
    <property type="entry name" value="HybD-like"/>
    <property type="match status" value="1"/>
</dbReference>
<keyword evidence="3" id="KW-0064">Aspartyl protease</keyword>
<evidence type="ECO:0000256" key="1">
    <source>
        <dbReference type="ARBA" id="ARBA00006814"/>
    </source>
</evidence>
<gene>
    <name evidence="5" type="ORF">CRV08_07950</name>
</gene>
<reference evidence="5 6" key="1">
    <citation type="submission" date="2017-10" db="EMBL/GenBank/DDBJ databases">
        <title>Genomics of the genus Arcobacter.</title>
        <authorList>
            <person name="Perez-Cataluna A."/>
            <person name="Figueras M.J."/>
        </authorList>
    </citation>
    <scope>NUCLEOTIDE SEQUENCE [LARGE SCALE GENOMIC DNA]</scope>
    <source>
        <strain evidence="5 6">CECT 8993</strain>
    </source>
</reference>
<dbReference type="GO" id="GO:0008047">
    <property type="term" value="F:enzyme activator activity"/>
    <property type="evidence" value="ECO:0007669"/>
    <property type="project" value="InterPro"/>
</dbReference>
<dbReference type="Pfam" id="PF01750">
    <property type="entry name" value="HycI"/>
    <property type="match status" value="1"/>
</dbReference>
<dbReference type="PANTHER" id="PTHR30302">
    <property type="entry name" value="HYDROGENASE 1 MATURATION PROTEASE"/>
    <property type="match status" value="1"/>
</dbReference>
<proteinExistence type="inferred from homology"/>
<dbReference type="GO" id="GO:0016485">
    <property type="term" value="P:protein processing"/>
    <property type="evidence" value="ECO:0007669"/>
    <property type="project" value="TreeGrafter"/>
</dbReference>
<evidence type="ECO:0000256" key="2">
    <source>
        <dbReference type="ARBA" id="ARBA00022670"/>
    </source>
</evidence>
<dbReference type="InterPro" id="IPR023430">
    <property type="entry name" value="Pept_HybD-like_dom_sf"/>
</dbReference>
<protein>
    <submittedName>
        <fullName evidence="5">Hydrogenase expression/formation protein</fullName>
    </submittedName>
</protein>
<comment type="caution">
    <text evidence="5">The sequence shown here is derived from an EMBL/GenBank/DDBJ whole genome shotgun (WGS) entry which is preliminary data.</text>
</comment>
<keyword evidence="2" id="KW-0645">Protease</keyword>
<keyword evidence="4" id="KW-0378">Hydrolase</keyword>